<evidence type="ECO:0008006" key="2">
    <source>
        <dbReference type="Google" id="ProtNLM"/>
    </source>
</evidence>
<dbReference type="InterPro" id="IPR011042">
    <property type="entry name" value="6-blade_b-propeller_TolB-like"/>
</dbReference>
<accession>X1I8Y7</accession>
<reference evidence="1" key="1">
    <citation type="journal article" date="2014" name="Front. Microbiol.">
        <title>High frequency of phylogenetically diverse reductive dehalogenase-homologous genes in deep subseafloor sedimentary metagenomes.</title>
        <authorList>
            <person name="Kawai M."/>
            <person name="Futagami T."/>
            <person name="Toyoda A."/>
            <person name="Takaki Y."/>
            <person name="Nishi S."/>
            <person name="Hori S."/>
            <person name="Arai W."/>
            <person name="Tsubouchi T."/>
            <person name="Morono Y."/>
            <person name="Uchiyama I."/>
            <person name="Ito T."/>
            <person name="Fujiyama A."/>
            <person name="Inagaki F."/>
            <person name="Takami H."/>
        </authorList>
    </citation>
    <scope>NUCLEOTIDE SEQUENCE</scope>
    <source>
        <strain evidence="1">Expedition CK06-06</strain>
    </source>
</reference>
<dbReference type="SUPFAM" id="SSF82171">
    <property type="entry name" value="DPP6 N-terminal domain-like"/>
    <property type="match status" value="1"/>
</dbReference>
<dbReference type="AlphaFoldDB" id="X1I8Y7"/>
<proteinExistence type="predicted"/>
<gene>
    <name evidence="1" type="ORF">S03H2_44775</name>
</gene>
<feature type="non-terminal residue" evidence="1">
    <location>
        <position position="269"/>
    </location>
</feature>
<sequence length="269" mass="30942">KRQRLRLSRPIKFKRISFEIAEVHEGRDPDTSIAEIVFYRNRKKIELLRPAESVLSVRPGLYIWTSEEGYVFLRSDGSVIDIPEPVTKRWMIKDGPLFSADGSIILYHDDGDMGPVGEVIIKADRGKDFEPWPIYKGSGYTHPLAISGDNEKLLFSLAPGSETENRKLCLINLDGSGFQELKAFDRRTYVSARWLSDNRRIVYWYQNNYINFVHVLDTATGKSTKVVEVQAQGRFSDLSFDKRLLFDAWTEGEQEFWVDLESGIIKRLG</sequence>
<evidence type="ECO:0000313" key="1">
    <source>
        <dbReference type="EMBL" id="GAH65755.1"/>
    </source>
</evidence>
<dbReference type="EMBL" id="BARU01028019">
    <property type="protein sequence ID" value="GAH65755.1"/>
    <property type="molecule type" value="Genomic_DNA"/>
</dbReference>
<name>X1I8Y7_9ZZZZ</name>
<feature type="non-terminal residue" evidence="1">
    <location>
        <position position="1"/>
    </location>
</feature>
<dbReference type="Gene3D" id="2.120.10.30">
    <property type="entry name" value="TolB, C-terminal domain"/>
    <property type="match status" value="1"/>
</dbReference>
<organism evidence="1">
    <name type="scientific">marine sediment metagenome</name>
    <dbReference type="NCBI Taxonomy" id="412755"/>
    <lineage>
        <taxon>unclassified sequences</taxon>
        <taxon>metagenomes</taxon>
        <taxon>ecological metagenomes</taxon>
    </lineage>
</organism>
<comment type="caution">
    <text evidence="1">The sequence shown here is derived from an EMBL/GenBank/DDBJ whole genome shotgun (WGS) entry which is preliminary data.</text>
</comment>
<protein>
    <recommendedName>
        <fullName evidence="2">Dipeptidylpeptidase IV N-terminal domain-containing protein</fullName>
    </recommendedName>
</protein>